<feature type="transmembrane region" description="Helical" evidence="2">
    <location>
        <begin position="43"/>
        <end position="67"/>
    </location>
</feature>
<dbReference type="PhylomeDB" id="R7QEP9"/>
<dbReference type="Gramene" id="CDF36263">
    <property type="protein sequence ID" value="CDF36263"/>
    <property type="gene ID" value="CHC_T00004628001"/>
</dbReference>
<keyword evidence="4" id="KW-1185">Reference proteome</keyword>
<protein>
    <submittedName>
        <fullName evidence="3">Uncharacterized protein</fullName>
    </submittedName>
</protein>
<evidence type="ECO:0000313" key="3">
    <source>
        <dbReference type="EMBL" id="CDF36263.1"/>
    </source>
</evidence>
<gene>
    <name evidence="3" type="ORF">CHC_T00004628001</name>
</gene>
<name>R7QEP9_CHOCR</name>
<evidence type="ECO:0000256" key="2">
    <source>
        <dbReference type="SAM" id="Phobius"/>
    </source>
</evidence>
<feature type="compositionally biased region" description="Gly residues" evidence="1">
    <location>
        <begin position="465"/>
        <end position="477"/>
    </location>
</feature>
<organism evidence="3 4">
    <name type="scientific">Chondrus crispus</name>
    <name type="common">Carrageen Irish moss</name>
    <name type="synonym">Polymorpha crispa</name>
    <dbReference type="NCBI Taxonomy" id="2769"/>
    <lineage>
        <taxon>Eukaryota</taxon>
        <taxon>Rhodophyta</taxon>
        <taxon>Florideophyceae</taxon>
        <taxon>Rhodymeniophycidae</taxon>
        <taxon>Gigartinales</taxon>
        <taxon>Gigartinaceae</taxon>
        <taxon>Chondrus</taxon>
    </lineage>
</organism>
<keyword evidence="2" id="KW-1133">Transmembrane helix</keyword>
<dbReference type="KEGG" id="ccp:CHC_T00004628001"/>
<sequence length="566" mass="61655">MEEQDFPVWAERTLVALATIMSAVLALSIGLQRWLDKRLWAEVIIVGISASSCIITAFFGFGFYIVGKLSQDAFGIILTGLIPAVQSATRVRLSTLRARLLMRRKGALHDKIADFCYLRHGKSPPPDVQAVLCKKLKATTYLRYPASANISRMCPEVQMWHAKIMRSSDNIIHLKDLNDVGDPVKWWKRANSADDIVRSPSRAQMSKHEQVTNALNLVAEIAMIGDSVLECHANRLINHAQNSNRLTRALSATPVSVCNTFLTEVGLLEEWGPIDERLRDEFTTNFHKMCRAKKYGMLFFILLVESELFHDMHKPKPQHVREANADNVIKTFTETNEIKVRKFITDAWLRRYISGEDRLAKYNPKQDADARAPPPDRPSVIYALIPLHPEVSVTQETKKFSLAVRRIRSVIQNGAIPPGAGVPVATLSAQGSHSDLDNSICLLPNGLPSEIRVVMPIAVGDRPGQNGGEGHDGGGTAGDHSVQVGNSDSGNASGQPSPLATSTSAATLSHNPTSRNRSSRAISGTGVTVDGPNTAPHEQVINAVVSTVGPGAATDPAPCVILDMGS</sequence>
<accession>R7QEP9</accession>
<keyword evidence="2" id="KW-0812">Transmembrane</keyword>
<evidence type="ECO:0000313" key="4">
    <source>
        <dbReference type="Proteomes" id="UP000012073"/>
    </source>
</evidence>
<feature type="region of interest" description="Disordered" evidence="1">
    <location>
        <begin position="459"/>
        <end position="535"/>
    </location>
</feature>
<keyword evidence="2" id="KW-0472">Membrane</keyword>
<feature type="compositionally biased region" description="Polar residues" evidence="1">
    <location>
        <begin position="483"/>
        <end position="526"/>
    </location>
</feature>
<dbReference type="AlphaFoldDB" id="R7QEP9"/>
<dbReference type="GeneID" id="17323799"/>
<dbReference type="RefSeq" id="XP_005716082.1">
    <property type="nucleotide sequence ID" value="XM_005716025.1"/>
</dbReference>
<feature type="transmembrane region" description="Helical" evidence="2">
    <location>
        <begin position="12"/>
        <end position="31"/>
    </location>
</feature>
<dbReference type="EMBL" id="HG001769">
    <property type="protein sequence ID" value="CDF36263.1"/>
    <property type="molecule type" value="Genomic_DNA"/>
</dbReference>
<feature type="transmembrane region" description="Helical" evidence="2">
    <location>
        <begin position="73"/>
        <end position="93"/>
    </location>
</feature>
<reference evidence="4" key="1">
    <citation type="journal article" date="2013" name="Proc. Natl. Acad. Sci. U.S.A.">
        <title>Genome structure and metabolic features in the red seaweed Chondrus crispus shed light on evolution of the Archaeplastida.</title>
        <authorList>
            <person name="Collen J."/>
            <person name="Porcel B."/>
            <person name="Carre W."/>
            <person name="Ball S.G."/>
            <person name="Chaparro C."/>
            <person name="Tonon T."/>
            <person name="Barbeyron T."/>
            <person name="Michel G."/>
            <person name="Noel B."/>
            <person name="Valentin K."/>
            <person name="Elias M."/>
            <person name="Artiguenave F."/>
            <person name="Arun A."/>
            <person name="Aury J.M."/>
            <person name="Barbosa-Neto J.F."/>
            <person name="Bothwell J.H."/>
            <person name="Bouget F.Y."/>
            <person name="Brillet L."/>
            <person name="Cabello-Hurtado F."/>
            <person name="Capella-Gutierrez S."/>
            <person name="Charrier B."/>
            <person name="Cladiere L."/>
            <person name="Cock J.M."/>
            <person name="Coelho S.M."/>
            <person name="Colleoni C."/>
            <person name="Czjzek M."/>
            <person name="Da Silva C."/>
            <person name="Delage L."/>
            <person name="Denoeud F."/>
            <person name="Deschamps P."/>
            <person name="Dittami S.M."/>
            <person name="Gabaldon T."/>
            <person name="Gachon C.M."/>
            <person name="Groisillier A."/>
            <person name="Herve C."/>
            <person name="Jabbari K."/>
            <person name="Katinka M."/>
            <person name="Kloareg B."/>
            <person name="Kowalczyk N."/>
            <person name="Labadie K."/>
            <person name="Leblanc C."/>
            <person name="Lopez P.J."/>
            <person name="McLachlan D.H."/>
            <person name="Meslet-Cladiere L."/>
            <person name="Moustafa A."/>
            <person name="Nehr Z."/>
            <person name="Nyvall Collen P."/>
            <person name="Panaud O."/>
            <person name="Partensky F."/>
            <person name="Poulain J."/>
            <person name="Rensing S.A."/>
            <person name="Rousvoal S."/>
            <person name="Samson G."/>
            <person name="Symeonidi A."/>
            <person name="Weissenbach J."/>
            <person name="Zambounis A."/>
            <person name="Wincker P."/>
            <person name="Boyen C."/>
        </authorList>
    </citation>
    <scope>NUCLEOTIDE SEQUENCE [LARGE SCALE GENOMIC DNA]</scope>
    <source>
        <strain evidence="4">cv. Stackhouse</strain>
    </source>
</reference>
<dbReference type="Proteomes" id="UP000012073">
    <property type="component" value="Unassembled WGS sequence"/>
</dbReference>
<proteinExistence type="predicted"/>
<evidence type="ECO:0000256" key="1">
    <source>
        <dbReference type="SAM" id="MobiDB-lite"/>
    </source>
</evidence>